<dbReference type="SMART" id="SM00271">
    <property type="entry name" value="DnaJ"/>
    <property type="match status" value="1"/>
</dbReference>
<protein>
    <submittedName>
        <fullName evidence="12">DnaJ domain-containing protein</fullName>
    </submittedName>
</protein>
<keyword evidence="1" id="KW-0235">DNA replication</keyword>
<dbReference type="Pfam" id="PF01556">
    <property type="entry name" value="DnaJ_C"/>
    <property type="match status" value="1"/>
</dbReference>
<dbReference type="SUPFAM" id="SSF46565">
    <property type="entry name" value="Chaperone J-domain"/>
    <property type="match status" value="1"/>
</dbReference>
<keyword evidence="2 8" id="KW-0479">Metal-binding</keyword>
<accession>A0ABS9K3S8</accession>
<comment type="caution">
    <text evidence="12">The sequence shown here is derived from an EMBL/GenBank/DDBJ whole genome shotgun (WGS) entry which is preliminary data.</text>
</comment>
<evidence type="ECO:0000256" key="1">
    <source>
        <dbReference type="ARBA" id="ARBA00022705"/>
    </source>
</evidence>
<evidence type="ECO:0000256" key="9">
    <source>
        <dbReference type="SAM" id="MobiDB-lite"/>
    </source>
</evidence>
<dbReference type="PRINTS" id="PR00625">
    <property type="entry name" value="JDOMAIN"/>
</dbReference>
<keyword evidence="6" id="KW-0346">Stress response</keyword>
<dbReference type="InterPro" id="IPR036410">
    <property type="entry name" value="HSP_DnaJ_Cys-rich_dom_sf"/>
</dbReference>
<feature type="region of interest" description="Disordered" evidence="9">
    <location>
        <begin position="56"/>
        <end position="82"/>
    </location>
</feature>
<evidence type="ECO:0000256" key="7">
    <source>
        <dbReference type="ARBA" id="ARBA00023186"/>
    </source>
</evidence>
<dbReference type="InterPro" id="IPR008971">
    <property type="entry name" value="HSP40/DnaJ_pept-bd"/>
</dbReference>
<evidence type="ECO:0000259" key="10">
    <source>
        <dbReference type="PROSITE" id="PS50076"/>
    </source>
</evidence>
<evidence type="ECO:0000256" key="6">
    <source>
        <dbReference type="ARBA" id="ARBA00023016"/>
    </source>
</evidence>
<dbReference type="Gene3D" id="2.10.230.10">
    <property type="entry name" value="Heat shock protein DnaJ, cysteine-rich domain"/>
    <property type="match status" value="1"/>
</dbReference>
<dbReference type="PROSITE" id="PS50076">
    <property type="entry name" value="DNAJ_2"/>
    <property type="match status" value="1"/>
</dbReference>
<gene>
    <name evidence="12" type="ORF">LZ012_12430</name>
</gene>
<keyword evidence="5 8" id="KW-0862">Zinc</keyword>
<dbReference type="PROSITE" id="PS51188">
    <property type="entry name" value="ZF_CR"/>
    <property type="match status" value="1"/>
</dbReference>
<dbReference type="Gene3D" id="1.10.287.110">
    <property type="entry name" value="DnaJ domain"/>
    <property type="match status" value="1"/>
</dbReference>
<dbReference type="InterPro" id="IPR036869">
    <property type="entry name" value="J_dom_sf"/>
</dbReference>
<evidence type="ECO:0000313" key="13">
    <source>
        <dbReference type="Proteomes" id="UP001165384"/>
    </source>
</evidence>
<dbReference type="InterPro" id="IPR001623">
    <property type="entry name" value="DnaJ_domain"/>
</dbReference>
<feature type="domain" description="CR-type" evidence="11">
    <location>
        <begin position="102"/>
        <end position="177"/>
    </location>
</feature>
<dbReference type="SUPFAM" id="SSF57938">
    <property type="entry name" value="DnaJ/Hsp40 cysteine-rich domain"/>
    <property type="match status" value="1"/>
</dbReference>
<name>A0ABS9K3S8_9RHOO</name>
<dbReference type="CDD" id="cd10747">
    <property type="entry name" value="DnaJ_C"/>
    <property type="match status" value="1"/>
</dbReference>
<dbReference type="Gene3D" id="2.60.260.20">
    <property type="entry name" value="Urease metallochaperone UreE, N-terminal domain"/>
    <property type="match status" value="2"/>
</dbReference>
<evidence type="ECO:0000256" key="3">
    <source>
        <dbReference type="ARBA" id="ARBA00022737"/>
    </source>
</evidence>
<reference evidence="12" key="1">
    <citation type="submission" date="2022-01" db="EMBL/GenBank/DDBJ databases">
        <authorList>
            <person name="Jo J.-H."/>
            <person name="Im W.-T."/>
        </authorList>
    </citation>
    <scope>NUCLEOTIDE SEQUENCE</scope>
    <source>
        <strain evidence="12">XY25</strain>
    </source>
</reference>
<sequence length="337" mass="36928">MEFDPFLVLGVARDSDPADWKRAYRRLAMRWHPDRNTDPLATERFKEINAAYEQLTTADDPEVVDEDYRAEEAPESEPEPSVEKAADIRLNIEVSLEEGAVGCRKAIHYSRGKPCITCDGSGEAGMSRTRFCDDCHGSGRVHDANRTLVRCTACGGRGLFTERICPDCGGSGRDADDVNLEITIPSGMLPGDELRLVGQGEPGDDERQAGDLYLTLIIRSHPLYQLSGRDLQFSMPVSALAMMAGAEIELPSPGGIFGYALEAGVVERRHVCLPGKGYPGRGKHKAGDMLVELVPQFPRKLNAKQRKLLLQANAALLDDATEAMPEIADWRAAYIAN</sequence>
<evidence type="ECO:0000256" key="5">
    <source>
        <dbReference type="ARBA" id="ARBA00022833"/>
    </source>
</evidence>
<dbReference type="InterPro" id="IPR002939">
    <property type="entry name" value="DnaJ_C"/>
</dbReference>
<dbReference type="SUPFAM" id="SSF49493">
    <property type="entry name" value="HSP40/DnaJ peptide-binding domain"/>
    <property type="match status" value="2"/>
</dbReference>
<feature type="domain" description="J" evidence="10">
    <location>
        <begin position="4"/>
        <end position="69"/>
    </location>
</feature>
<evidence type="ECO:0000259" key="11">
    <source>
        <dbReference type="PROSITE" id="PS51188"/>
    </source>
</evidence>
<evidence type="ECO:0000256" key="4">
    <source>
        <dbReference type="ARBA" id="ARBA00022771"/>
    </source>
</evidence>
<keyword evidence="3" id="KW-0677">Repeat</keyword>
<dbReference type="EMBL" id="JAKLTN010000002">
    <property type="protein sequence ID" value="MCG2577800.1"/>
    <property type="molecule type" value="Genomic_DNA"/>
</dbReference>
<evidence type="ECO:0000313" key="12">
    <source>
        <dbReference type="EMBL" id="MCG2577800.1"/>
    </source>
</evidence>
<feature type="zinc finger region" description="CR-type" evidence="8">
    <location>
        <begin position="102"/>
        <end position="177"/>
    </location>
</feature>
<evidence type="ECO:0000256" key="2">
    <source>
        <dbReference type="ARBA" id="ARBA00022723"/>
    </source>
</evidence>
<proteinExistence type="predicted"/>
<keyword evidence="13" id="KW-1185">Reference proteome</keyword>
<dbReference type="CDD" id="cd06257">
    <property type="entry name" value="DnaJ"/>
    <property type="match status" value="1"/>
</dbReference>
<keyword evidence="4 8" id="KW-0863">Zinc-finger</keyword>
<dbReference type="Pfam" id="PF00226">
    <property type="entry name" value="DnaJ"/>
    <property type="match status" value="1"/>
</dbReference>
<dbReference type="PANTHER" id="PTHR43096:SF52">
    <property type="entry name" value="DNAJ HOMOLOG 1, MITOCHONDRIAL-RELATED"/>
    <property type="match status" value="1"/>
</dbReference>
<keyword evidence="7" id="KW-0143">Chaperone</keyword>
<organism evidence="12 13">
    <name type="scientific">Dechloromonas hankyongensis</name>
    <dbReference type="NCBI Taxonomy" id="2908002"/>
    <lineage>
        <taxon>Bacteria</taxon>
        <taxon>Pseudomonadati</taxon>
        <taxon>Pseudomonadota</taxon>
        <taxon>Betaproteobacteria</taxon>
        <taxon>Rhodocyclales</taxon>
        <taxon>Azonexaceae</taxon>
        <taxon>Dechloromonas</taxon>
    </lineage>
</organism>
<dbReference type="PANTHER" id="PTHR43096">
    <property type="entry name" value="DNAJ HOMOLOG 1, MITOCHONDRIAL-RELATED"/>
    <property type="match status" value="1"/>
</dbReference>
<dbReference type="RefSeq" id="WP_275711132.1">
    <property type="nucleotide sequence ID" value="NZ_JAKLTN010000002.1"/>
</dbReference>
<dbReference type="InterPro" id="IPR001305">
    <property type="entry name" value="HSP_DnaJ_Cys-rich_dom"/>
</dbReference>
<evidence type="ECO:0000256" key="8">
    <source>
        <dbReference type="PROSITE-ProRule" id="PRU00546"/>
    </source>
</evidence>
<dbReference type="Proteomes" id="UP001165384">
    <property type="component" value="Unassembled WGS sequence"/>
</dbReference>